<proteinExistence type="predicted"/>
<evidence type="ECO:0000259" key="1">
    <source>
        <dbReference type="Pfam" id="PF13372"/>
    </source>
</evidence>
<accession>A0A937D6T0</accession>
<dbReference type="EMBL" id="JAERQJ010000006">
    <property type="protein sequence ID" value="MBL0684759.1"/>
    <property type="molecule type" value="Genomic_DNA"/>
</dbReference>
<dbReference type="InterPro" id="IPR025388">
    <property type="entry name" value="Alginate_export_dom"/>
</dbReference>
<dbReference type="Proteomes" id="UP000651057">
    <property type="component" value="Unassembled WGS sequence"/>
</dbReference>
<comment type="caution">
    <text evidence="2">The sequence shown here is derived from an EMBL/GenBank/DDBJ whole genome shotgun (WGS) entry which is preliminary data.</text>
</comment>
<sequence>MQKTSFIILMVLLTGANTHMTFGQERSLERPPIIPLRQLENYEFLKDSSKASLFFDPIKFIPLNRKKDTYISLGGEIKTFYESILNREDEGEGYLLTRFMIHADIHLGTKFRIFIQPASGFDFFKEAPASIVDRDELFLLNFFAVYKFLQNESNSLAFRLGRQELNYGRGRLITIREGPNIRHYWEGISLLFDSPKWKGDAFFTKYGTNKSGVFDNPIWDNEETFWGSYWQSKKTIFKNTKLNVYYLGFIDNVSQFFNATGKETRHSIGGRLYKTQSQWDYDIEITGQFGNIGDADILAIGFFGEVGYTLKPDATIKHRIGLKTDYFTGDRDAADNKANTFNPMYPRQGYYRGSGALYAANYWDIHPSFSINVANNFSFLVDWTWYWRVSSEDGIYIGGSGIPQLAPNESSKKYLGSQLDFEFSYRLNEYINTTINYAHFYSGGFVEENPTPTEISDFLNVSLLFRF</sequence>
<reference evidence="2" key="1">
    <citation type="submission" date="2021-01" db="EMBL/GenBank/DDBJ databases">
        <authorList>
            <person name="Zhong Y.L."/>
        </authorList>
    </citation>
    <scope>NUCLEOTIDE SEQUENCE</scope>
    <source>
        <strain evidence="2">KCTC 23302</strain>
    </source>
</reference>
<feature type="domain" description="Alginate export" evidence="1">
    <location>
        <begin position="72"/>
        <end position="450"/>
    </location>
</feature>
<name>A0A937D6T0_9FLAO</name>
<dbReference type="AlphaFoldDB" id="A0A937D6T0"/>
<gene>
    <name evidence="2" type="ORF">JJQ60_14605</name>
</gene>
<evidence type="ECO:0000313" key="3">
    <source>
        <dbReference type="Proteomes" id="UP000651057"/>
    </source>
</evidence>
<keyword evidence="3" id="KW-1185">Reference proteome</keyword>
<protein>
    <submittedName>
        <fullName evidence="2">Alginate export family protein</fullName>
    </submittedName>
</protein>
<evidence type="ECO:0000313" key="2">
    <source>
        <dbReference type="EMBL" id="MBL0684759.1"/>
    </source>
</evidence>
<organism evidence="2 3">
    <name type="scientific">Aquimarina mytili</name>
    <dbReference type="NCBI Taxonomy" id="874423"/>
    <lineage>
        <taxon>Bacteria</taxon>
        <taxon>Pseudomonadati</taxon>
        <taxon>Bacteroidota</taxon>
        <taxon>Flavobacteriia</taxon>
        <taxon>Flavobacteriales</taxon>
        <taxon>Flavobacteriaceae</taxon>
        <taxon>Aquimarina</taxon>
    </lineage>
</organism>
<dbReference type="Pfam" id="PF13372">
    <property type="entry name" value="Alginate_exp"/>
    <property type="match status" value="1"/>
</dbReference>